<evidence type="ECO:0000313" key="3">
    <source>
        <dbReference type="Proteomes" id="UP000594638"/>
    </source>
</evidence>
<dbReference type="OrthoDB" id="20872at2759"/>
<name>A0A8S0PCH6_OLEEU</name>
<dbReference type="EMBL" id="CACTIH010000030">
    <property type="protein sequence ID" value="CAA2937916.1"/>
    <property type="molecule type" value="Genomic_DNA"/>
</dbReference>
<protein>
    <submittedName>
        <fullName evidence="2">Uncharacterized protein</fullName>
    </submittedName>
</protein>
<comment type="caution">
    <text evidence="2">The sequence shown here is derived from an EMBL/GenBank/DDBJ whole genome shotgun (WGS) entry which is preliminary data.</text>
</comment>
<accession>A0A8S0PCH6</accession>
<evidence type="ECO:0000256" key="1">
    <source>
        <dbReference type="SAM" id="MobiDB-lite"/>
    </source>
</evidence>
<dbReference type="AlphaFoldDB" id="A0A8S0PCH6"/>
<sequence>MQFKGSWRRQKVAASTSTDTKNSAAYETSKYASEKANDAADTTSEKISGTKIYASKEGQEINMASDMAESGKG</sequence>
<reference evidence="2 3" key="1">
    <citation type="submission" date="2019-12" db="EMBL/GenBank/DDBJ databases">
        <authorList>
            <person name="Alioto T."/>
            <person name="Alioto T."/>
            <person name="Gomez Garrido J."/>
        </authorList>
    </citation>
    <scope>NUCLEOTIDE SEQUENCE [LARGE SCALE GENOMIC DNA]</scope>
</reference>
<dbReference type="Proteomes" id="UP000594638">
    <property type="component" value="Unassembled WGS sequence"/>
</dbReference>
<proteinExistence type="predicted"/>
<dbReference type="Gramene" id="OE9A079798T1">
    <property type="protein sequence ID" value="OE9A079798C1"/>
    <property type="gene ID" value="OE9A079798"/>
</dbReference>
<feature type="compositionally biased region" description="Polar residues" evidence="1">
    <location>
        <begin position="13"/>
        <end position="26"/>
    </location>
</feature>
<feature type="region of interest" description="Disordered" evidence="1">
    <location>
        <begin position="1"/>
        <end position="51"/>
    </location>
</feature>
<organism evidence="2 3">
    <name type="scientific">Olea europaea subsp. europaea</name>
    <dbReference type="NCBI Taxonomy" id="158383"/>
    <lineage>
        <taxon>Eukaryota</taxon>
        <taxon>Viridiplantae</taxon>
        <taxon>Streptophyta</taxon>
        <taxon>Embryophyta</taxon>
        <taxon>Tracheophyta</taxon>
        <taxon>Spermatophyta</taxon>
        <taxon>Magnoliopsida</taxon>
        <taxon>eudicotyledons</taxon>
        <taxon>Gunneridae</taxon>
        <taxon>Pentapetalae</taxon>
        <taxon>asterids</taxon>
        <taxon>lamiids</taxon>
        <taxon>Lamiales</taxon>
        <taxon>Oleaceae</taxon>
        <taxon>Oleeae</taxon>
        <taxon>Olea</taxon>
    </lineage>
</organism>
<keyword evidence="3" id="KW-1185">Reference proteome</keyword>
<gene>
    <name evidence="2" type="ORF">OLEA9_A079798</name>
</gene>
<evidence type="ECO:0000313" key="2">
    <source>
        <dbReference type="EMBL" id="CAA2937916.1"/>
    </source>
</evidence>
<feature type="compositionally biased region" description="Basic residues" evidence="1">
    <location>
        <begin position="1"/>
        <end position="11"/>
    </location>
</feature>